<sequence>MSGCLMAGAIAIGLGPGSSFSLEWTHSVEKVTWHEDWRVTANGLTPIRAAVQGYGAGMEPGPDAKLIDGWMVWFPTARPVRELALASSGATGGGWLLCGVDCVTLGMTPSDPVILRPCPDQFAQPN</sequence>
<dbReference type="EMBL" id="JACOQL010000002">
    <property type="protein sequence ID" value="MBC9246340.1"/>
    <property type="molecule type" value="Genomic_DNA"/>
</dbReference>
<proteinExistence type="predicted"/>
<gene>
    <name evidence="1" type="ORF">H4P12_06355</name>
</gene>
<accession>A0A926JBY3</accession>
<comment type="caution">
    <text evidence="1">The sequence shown here is derived from an EMBL/GenBank/DDBJ whole genome shotgun (WGS) entry which is preliminary data.</text>
</comment>
<protein>
    <submittedName>
        <fullName evidence="1">DUF1850 domain-containing protein</fullName>
    </submittedName>
</protein>
<reference evidence="1" key="1">
    <citation type="submission" date="2020-08" db="EMBL/GenBank/DDBJ databases">
        <title>Paracoccus amoyensis sp. nov., isolated from the surface seawater at coast of Xiamen, Fujian.</title>
        <authorList>
            <person name="Lyu L."/>
        </authorList>
    </citation>
    <scope>NUCLEOTIDE SEQUENCE</scope>
    <source>
        <strain evidence="1">11-3</strain>
    </source>
</reference>
<evidence type="ECO:0000313" key="1">
    <source>
        <dbReference type="EMBL" id="MBC9246340.1"/>
    </source>
</evidence>
<dbReference type="Pfam" id="PF08905">
    <property type="entry name" value="DUF1850"/>
    <property type="match status" value="1"/>
</dbReference>
<dbReference type="InterPro" id="IPR015001">
    <property type="entry name" value="DUF1850"/>
</dbReference>
<dbReference type="AlphaFoldDB" id="A0A926JBY3"/>
<dbReference type="Proteomes" id="UP000608594">
    <property type="component" value="Unassembled WGS sequence"/>
</dbReference>
<organism evidence="1 2">
    <name type="scientific">Paracoccus amoyensis</name>
    <dbReference type="NCBI Taxonomy" id="2760093"/>
    <lineage>
        <taxon>Bacteria</taxon>
        <taxon>Pseudomonadati</taxon>
        <taxon>Pseudomonadota</taxon>
        <taxon>Alphaproteobacteria</taxon>
        <taxon>Rhodobacterales</taxon>
        <taxon>Paracoccaceae</taxon>
        <taxon>Paracoccus</taxon>
    </lineage>
</organism>
<keyword evidence="2" id="KW-1185">Reference proteome</keyword>
<evidence type="ECO:0000313" key="2">
    <source>
        <dbReference type="Proteomes" id="UP000608594"/>
    </source>
</evidence>
<name>A0A926JBY3_9RHOB</name>